<dbReference type="GO" id="GO:0042254">
    <property type="term" value="P:ribosome biogenesis"/>
    <property type="evidence" value="ECO:0007669"/>
    <property type="project" value="TreeGrafter"/>
</dbReference>
<gene>
    <name evidence="2" type="ORF">I3842_01G081100</name>
</gene>
<dbReference type="InterPro" id="IPR051972">
    <property type="entry name" value="Glutamate-rich_WD_repeat"/>
</dbReference>
<sequence>MVCSIKSAKKIKRKSKGSDKGDGSSSSSSSIPSMPAKVWQPGVEKLEEGEELQCDPLAYNSLHAFHIGWPCIRRVVLFTVSILYAIHWDRSEWSSHNQCISSWAEKASWNSIGIFKTFNITGKRREPVPSKPAAGNSDMESDSSDSDKDDEDEELGGFGSLSLQGALSVFNQAPLVKFKHKYEGYCIDWNPIVPGRLVSTVRCCLTHLTWSNALIMFFMPEGDCNNCIYLWEPTSDATWNVDTKPFIGHAASYIWSPTEPHVFASCSVDGTIAIWDARLGKSAAASFKAHNANVSVISWNRLASCMLASGSDDGTFSIHDLILLKEGDSVVAHFECHKHPIKSIEWSPHEASILAIELALKLIWDLSLEKDDEEEAEFRAKTKEQGQKDLNEIHWHLQIPRMIVSTAAEGFNILMPSNIQPFPQMVLETRI</sequence>
<feature type="compositionally biased region" description="Low complexity" evidence="1">
    <location>
        <begin position="23"/>
        <end position="33"/>
    </location>
</feature>
<evidence type="ECO:0000313" key="3">
    <source>
        <dbReference type="Proteomes" id="UP000811246"/>
    </source>
</evidence>
<dbReference type="Pfam" id="PF00400">
    <property type="entry name" value="WD40"/>
    <property type="match status" value="2"/>
</dbReference>
<dbReference type="EMBL" id="CM031825">
    <property type="protein sequence ID" value="KAG6730463.1"/>
    <property type="molecule type" value="Genomic_DNA"/>
</dbReference>
<feature type="region of interest" description="Disordered" evidence="1">
    <location>
        <begin position="1"/>
        <end position="36"/>
    </location>
</feature>
<dbReference type="Proteomes" id="UP000811246">
    <property type="component" value="Chromosome 1"/>
</dbReference>
<dbReference type="AlphaFoldDB" id="A0A922K2N7"/>
<feature type="compositionally biased region" description="Acidic residues" evidence="1">
    <location>
        <begin position="139"/>
        <end position="154"/>
    </location>
</feature>
<evidence type="ECO:0000256" key="1">
    <source>
        <dbReference type="SAM" id="MobiDB-lite"/>
    </source>
</evidence>
<dbReference type="GO" id="GO:0005730">
    <property type="term" value="C:nucleolus"/>
    <property type="evidence" value="ECO:0007669"/>
    <property type="project" value="TreeGrafter"/>
</dbReference>
<dbReference type="PANTHER" id="PTHR45903">
    <property type="entry name" value="GLUTAMATE-RICH WD REPEAT-CONTAINING PROTEIN 1"/>
    <property type="match status" value="1"/>
</dbReference>
<protein>
    <submittedName>
        <fullName evidence="2">Uncharacterized protein</fullName>
    </submittedName>
</protein>
<proteinExistence type="predicted"/>
<comment type="caution">
    <text evidence="2">The sequence shown here is derived from an EMBL/GenBank/DDBJ whole genome shotgun (WGS) entry which is preliminary data.</text>
</comment>
<reference evidence="2" key="1">
    <citation type="submission" date="2021-01" db="EMBL/GenBank/DDBJ databases">
        <authorList>
            <person name="Lovell J.T."/>
            <person name="Bentley N."/>
            <person name="Bhattarai G."/>
            <person name="Jenkins J.W."/>
            <person name="Sreedasyam A."/>
            <person name="Alarcon Y."/>
            <person name="Bock C."/>
            <person name="Boston L."/>
            <person name="Carlson J."/>
            <person name="Cervantes K."/>
            <person name="Clermont K."/>
            <person name="Krom N."/>
            <person name="Kubenka K."/>
            <person name="Mamidi S."/>
            <person name="Mattison C."/>
            <person name="Monteros M."/>
            <person name="Pisani C."/>
            <person name="Plott C."/>
            <person name="Rajasekar S."/>
            <person name="Rhein H.S."/>
            <person name="Rohla C."/>
            <person name="Song M."/>
            <person name="Hilaire R.S."/>
            <person name="Shu S."/>
            <person name="Wells L."/>
            <person name="Wang X."/>
            <person name="Webber J."/>
            <person name="Heerema R.J."/>
            <person name="Klein P."/>
            <person name="Conner P."/>
            <person name="Grauke L."/>
            <person name="Grimwood J."/>
            <person name="Schmutz J."/>
            <person name="Randall J.J."/>
        </authorList>
    </citation>
    <scope>NUCLEOTIDE SEQUENCE</scope>
    <source>
        <tissue evidence="2">Leaf</tissue>
    </source>
</reference>
<dbReference type="SMART" id="SM00320">
    <property type="entry name" value="WD40"/>
    <property type="match status" value="3"/>
</dbReference>
<name>A0A922K2N7_CARIL</name>
<evidence type="ECO:0000313" key="2">
    <source>
        <dbReference type="EMBL" id="KAG6730463.1"/>
    </source>
</evidence>
<accession>A0A922K2N7</accession>
<organism evidence="2 3">
    <name type="scientific">Carya illinoinensis</name>
    <name type="common">Pecan</name>
    <dbReference type="NCBI Taxonomy" id="32201"/>
    <lineage>
        <taxon>Eukaryota</taxon>
        <taxon>Viridiplantae</taxon>
        <taxon>Streptophyta</taxon>
        <taxon>Embryophyta</taxon>
        <taxon>Tracheophyta</taxon>
        <taxon>Spermatophyta</taxon>
        <taxon>Magnoliopsida</taxon>
        <taxon>eudicotyledons</taxon>
        <taxon>Gunneridae</taxon>
        <taxon>Pentapetalae</taxon>
        <taxon>rosids</taxon>
        <taxon>fabids</taxon>
        <taxon>Fagales</taxon>
        <taxon>Juglandaceae</taxon>
        <taxon>Carya</taxon>
    </lineage>
</organism>
<feature type="region of interest" description="Disordered" evidence="1">
    <location>
        <begin position="124"/>
        <end position="154"/>
    </location>
</feature>
<dbReference type="InterPro" id="IPR001680">
    <property type="entry name" value="WD40_rpt"/>
</dbReference>
<dbReference type="PANTHER" id="PTHR45903:SF1">
    <property type="entry name" value="GLUTAMATE-RICH WD REPEAT-CONTAINING PROTEIN 1"/>
    <property type="match status" value="1"/>
</dbReference>